<dbReference type="SUPFAM" id="SSF52172">
    <property type="entry name" value="CheY-like"/>
    <property type="match status" value="1"/>
</dbReference>
<evidence type="ECO:0000256" key="2">
    <source>
        <dbReference type="ARBA" id="ARBA00023125"/>
    </source>
</evidence>
<dbReference type="InterPro" id="IPR011006">
    <property type="entry name" value="CheY-like_superfamily"/>
</dbReference>
<feature type="domain" description="Response regulatory" evidence="5">
    <location>
        <begin position="4"/>
        <end position="120"/>
    </location>
</feature>
<dbReference type="Gene3D" id="3.40.50.2300">
    <property type="match status" value="1"/>
</dbReference>
<dbReference type="InterPro" id="IPR016032">
    <property type="entry name" value="Sig_transdc_resp-reg_C-effctor"/>
</dbReference>
<dbReference type="Pfam" id="PF00072">
    <property type="entry name" value="Response_reg"/>
    <property type="match status" value="1"/>
</dbReference>
<dbReference type="AlphaFoldDB" id="A0AA51X570"/>
<dbReference type="InterPro" id="IPR058245">
    <property type="entry name" value="NreC/VraR/RcsB-like_REC"/>
</dbReference>
<dbReference type="SUPFAM" id="SSF46894">
    <property type="entry name" value="C-terminal effector domain of the bipartite response regulators"/>
    <property type="match status" value="1"/>
</dbReference>
<keyword evidence="2" id="KW-0238">DNA-binding</keyword>
<feature type="domain" description="HTH luxR-type" evidence="4">
    <location>
        <begin position="147"/>
        <end position="212"/>
    </location>
</feature>
<organism evidence="6 7">
    <name type="scientific">Pleionea litopenaei</name>
    <dbReference type="NCBI Taxonomy" id="3070815"/>
    <lineage>
        <taxon>Bacteria</taxon>
        <taxon>Pseudomonadati</taxon>
        <taxon>Pseudomonadota</taxon>
        <taxon>Gammaproteobacteria</taxon>
        <taxon>Oceanospirillales</taxon>
        <taxon>Pleioneaceae</taxon>
        <taxon>Pleionea</taxon>
    </lineage>
</organism>
<gene>
    <name evidence="6" type="ORF">Q9312_10035</name>
</gene>
<protein>
    <submittedName>
        <fullName evidence="6">Response regulator transcription factor</fullName>
    </submittedName>
</protein>
<dbReference type="CDD" id="cd17535">
    <property type="entry name" value="REC_NarL-like"/>
    <property type="match status" value="1"/>
</dbReference>
<dbReference type="Proteomes" id="UP001239782">
    <property type="component" value="Chromosome"/>
</dbReference>
<dbReference type="CDD" id="cd06170">
    <property type="entry name" value="LuxR_C_like"/>
    <property type="match status" value="1"/>
</dbReference>
<dbReference type="GO" id="GO:0006355">
    <property type="term" value="P:regulation of DNA-templated transcription"/>
    <property type="evidence" value="ECO:0007669"/>
    <property type="project" value="InterPro"/>
</dbReference>
<dbReference type="Pfam" id="PF00196">
    <property type="entry name" value="GerE"/>
    <property type="match status" value="1"/>
</dbReference>
<dbReference type="PROSITE" id="PS50043">
    <property type="entry name" value="HTH_LUXR_2"/>
    <property type="match status" value="1"/>
</dbReference>
<keyword evidence="7" id="KW-1185">Reference proteome</keyword>
<proteinExistence type="predicted"/>
<dbReference type="InterPro" id="IPR000792">
    <property type="entry name" value="Tscrpt_reg_LuxR_C"/>
</dbReference>
<accession>A0AA51X570</accession>
<evidence type="ECO:0000313" key="7">
    <source>
        <dbReference type="Proteomes" id="UP001239782"/>
    </source>
</evidence>
<name>A0AA51X570_9GAMM</name>
<sequence length="216" mass="23448">MSIKITLVDDQTLIREGIKSLFSLTDEIEVIAECSDGVEVLQSIENTPPDVIMLDLSMPKMGGVDVLKELQRQQIDIPVLVLTTFDDHELILQSISAGAKGFLLKDVSLETLIDAITQVHQGGRFLLPAVTEKLLEQSGGSELNKASVEGIEALSARELDVLRLIAGGYSNKEIASALHKSEGTIKNHVSNILSKMGVRDRTRAVLLALEHGLLSK</sequence>
<evidence type="ECO:0000259" key="4">
    <source>
        <dbReference type="PROSITE" id="PS50043"/>
    </source>
</evidence>
<dbReference type="KEGG" id="plei:Q9312_10035"/>
<dbReference type="PROSITE" id="PS50110">
    <property type="entry name" value="RESPONSE_REGULATORY"/>
    <property type="match status" value="1"/>
</dbReference>
<dbReference type="SMART" id="SM00421">
    <property type="entry name" value="HTH_LUXR"/>
    <property type="match status" value="1"/>
</dbReference>
<dbReference type="SMART" id="SM00448">
    <property type="entry name" value="REC"/>
    <property type="match status" value="1"/>
</dbReference>
<dbReference type="InterPro" id="IPR039420">
    <property type="entry name" value="WalR-like"/>
</dbReference>
<evidence type="ECO:0000259" key="5">
    <source>
        <dbReference type="PROSITE" id="PS50110"/>
    </source>
</evidence>
<reference evidence="6 7" key="1">
    <citation type="submission" date="2023-08" db="EMBL/GenBank/DDBJ databases">
        <title>Pleionea litopenaei sp. nov., isolated from stomach of juvenile Litopenaeus vannamei.</title>
        <authorList>
            <person name="Rho A.M."/>
            <person name="Hwang C.Y."/>
        </authorList>
    </citation>
    <scope>NUCLEOTIDE SEQUENCE [LARGE SCALE GENOMIC DNA]</scope>
    <source>
        <strain evidence="6 7">HL-JVS1</strain>
    </source>
</reference>
<dbReference type="EMBL" id="CP133548">
    <property type="protein sequence ID" value="WMS85552.1"/>
    <property type="molecule type" value="Genomic_DNA"/>
</dbReference>
<dbReference type="PRINTS" id="PR00038">
    <property type="entry name" value="HTHLUXR"/>
</dbReference>
<evidence type="ECO:0000313" key="6">
    <source>
        <dbReference type="EMBL" id="WMS85552.1"/>
    </source>
</evidence>
<dbReference type="InterPro" id="IPR001789">
    <property type="entry name" value="Sig_transdc_resp-reg_receiver"/>
</dbReference>
<evidence type="ECO:0000256" key="3">
    <source>
        <dbReference type="PROSITE-ProRule" id="PRU00169"/>
    </source>
</evidence>
<dbReference type="GO" id="GO:0000160">
    <property type="term" value="P:phosphorelay signal transduction system"/>
    <property type="evidence" value="ECO:0007669"/>
    <property type="project" value="InterPro"/>
</dbReference>
<dbReference type="RefSeq" id="WP_309200705.1">
    <property type="nucleotide sequence ID" value="NZ_CP133548.1"/>
</dbReference>
<feature type="modified residue" description="4-aspartylphosphate" evidence="3">
    <location>
        <position position="55"/>
    </location>
</feature>
<keyword evidence="1 3" id="KW-0597">Phosphoprotein</keyword>
<dbReference type="GO" id="GO:0003677">
    <property type="term" value="F:DNA binding"/>
    <property type="evidence" value="ECO:0007669"/>
    <property type="project" value="UniProtKB-KW"/>
</dbReference>
<dbReference type="PANTHER" id="PTHR43214">
    <property type="entry name" value="TWO-COMPONENT RESPONSE REGULATOR"/>
    <property type="match status" value="1"/>
</dbReference>
<evidence type="ECO:0000256" key="1">
    <source>
        <dbReference type="ARBA" id="ARBA00022553"/>
    </source>
</evidence>